<evidence type="ECO:0000256" key="3">
    <source>
        <dbReference type="ARBA" id="ARBA00022786"/>
    </source>
</evidence>
<dbReference type="PANTHER" id="PTHR12696">
    <property type="entry name" value="TIP120"/>
    <property type="match status" value="1"/>
</dbReference>
<dbReference type="PROSITE" id="PS50077">
    <property type="entry name" value="HEAT_REPEAT"/>
    <property type="match status" value="1"/>
</dbReference>
<evidence type="ECO:0000313" key="8">
    <source>
        <dbReference type="Proteomes" id="UP000235392"/>
    </source>
</evidence>
<evidence type="ECO:0000256" key="4">
    <source>
        <dbReference type="PROSITE-ProRule" id="PRU00103"/>
    </source>
</evidence>
<dbReference type="Pfam" id="PF25782">
    <property type="entry name" value="TPR_CAND1"/>
    <property type="match status" value="1"/>
</dbReference>
<keyword evidence="3" id="KW-0833">Ubl conjugation pathway</keyword>
<dbReference type="AlphaFoldDB" id="A0A2N5T295"/>
<feature type="region of interest" description="Disordered" evidence="5">
    <location>
        <begin position="322"/>
        <end position="349"/>
    </location>
</feature>
<feature type="compositionally biased region" description="Acidic residues" evidence="5">
    <location>
        <begin position="323"/>
        <end position="349"/>
    </location>
</feature>
<dbReference type="InterPro" id="IPR021133">
    <property type="entry name" value="HEAT_type_2"/>
</dbReference>
<dbReference type="Pfam" id="PF08623">
    <property type="entry name" value="TIP120"/>
    <property type="match status" value="1"/>
</dbReference>
<comment type="similarity">
    <text evidence="1">Belongs to the CAND family.</text>
</comment>
<dbReference type="Gene3D" id="1.25.10.10">
    <property type="entry name" value="Leucine-rich Repeat Variant"/>
    <property type="match status" value="1"/>
</dbReference>
<name>A0A2N5T295_9BASI</name>
<dbReference type="InterPro" id="IPR011989">
    <property type="entry name" value="ARM-like"/>
</dbReference>
<reference evidence="7 8" key="1">
    <citation type="submission" date="2017-11" db="EMBL/GenBank/DDBJ databases">
        <title>De novo assembly and phasing of dikaryotic genomes from two isolates of Puccinia coronata f. sp. avenae, the causal agent of oat crown rust.</title>
        <authorList>
            <person name="Miller M.E."/>
            <person name="Zhang Y."/>
            <person name="Omidvar V."/>
            <person name="Sperschneider J."/>
            <person name="Schwessinger B."/>
            <person name="Raley C."/>
            <person name="Palmer J.M."/>
            <person name="Garnica D."/>
            <person name="Upadhyaya N."/>
            <person name="Rathjen J."/>
            <person name="Taylor J.M."/>
            <person name="Park R.F."/>
            <person name="Dodds P.N."/>
            <person name="Hirsch C.D."/>
            <person name="Kianian S.F."/>
            <person name="Figueroa M."/>
        </authorList>
    </citation>
    <scope>NUCLEOTIDE SEQUENCE [LARGE SCALE GENOMIC DNA]</scope>
    <source>
        <strain evidence="7">12SD80</strain>
    </source>
</reference>
<dbReference type="InterPro" id="IPR013932">
    <property type="entry name" value="TATA-bd_TIP120"/>
</dbReference>
<evidence type="ECO:0000259" key="6">
    <source>
        <dbReference type="Pfam" id="PF08623"/>
    </source>
</evidence>
<dbReference type="GO" id="GO:0010265">
    <property type="term" value="P:SCF complex assembly"/>
    <property type="evidence" value="ECO:0007669"/>
    <property type="project" value="InterPro"/>
</dbReference>
<feature type="repeat" description="HEAT" evidence="4">
    <location>
        <begin position="56"/>
        <end position="93"/>
    </location>
</feature>
<gene>
    <name evidence="7" type="ORF">PCASD_18183</name>
</gene>
<feature type="domain" description="TATA-binding protein interacting (TIP20)" evidence="6">
    <location>
        <begin position="1089"/>
        <end position="1250"/>
    </location>
</feature>
<dbReference type="SUPFAM" id="SSF48371">
    <property type="entry name" value="ARM repeat"/>
    <property type="match status" value="1"/>
</dbReference>
<dbReference type="Proteomes" id="UP000235392">
    <property type="component" value="Unassembled WGS sequence"/>
</dbReference>
<evidence type="ECO:0000313" key="7">
    <source>
        <dbReference type="EMBL" id="PLW19619.1"/>
    </source>
</evidence>
<sequence>MSSSKTYAIKQLLSKMRNPDADFRFMALTDLIKELNGRVHAGEKPFHMDEPIEKETVDLVLDMVKDLNTEVKNQAVKTLGVLVKSVGDPRMTRIIDRLIAYSANEDEQLRDLAGLALKTVVTEIPTNSRLAPTLCNKLAPKLISQLQDMPPSSDTLVTHLDVLSDLLVRFDIYFRSNTTIQGQALQALLPNLTNPRTAVSKRVVTALGSLAGCCSDTLFFSLISNTVMPGLRNTELLMLKNSVFLAGVLARASPERLATVLTDLVPLVVKVSEVNDEELRDTSLQTLESLLLKCPSEMSSYIPLIITAATKAIQYDPNYAGVDESDDMDIDENDNEEDDEDAEFGDEYSDDDDMSWKIRRAATKLLASLIATRFELLQELYQSVSPLLISRFEDREESVKLEVWSTFTLLLKQTKTFSGSEDHSPTENVLKRKRPTMLDDQRANGPLGLLRSQSPTISKSIIKCLNCKSMAVRQSGFTLLYELINVLGGGLETQILPLLDRIESSLKFAETGVSGSGTSLKIEVYKFLTLFFRTHHPRSFTPELSRFVSFLLSGINEQYHRITSEAFMAASSLIKVLSPMAPTSPIHSDSASALKSIYDATMSRLTCSSADQEVKEWAALCYQDLITHAATLFESDFGNSLPVITQRLDNEITKCSTLQVVTQIVRSPVPKGHTFENWISEIIPVVASFLRKNNRTLKIACFECLNALLRRPNSQIAPGVVQTLVSDLHPMIDTVDLPLLPMALKSLGFLIPFASNLPADGKAKLMEPVYQIMKSAAISQGPALDALISLFSALVEHKLDEPEALIASLSDTVDKTSTLEQAKAAVLIKTGGILSPNASSGLQPYYTVARCIGAVVRARPSVGLQALTSFAAVLQDPTDNKTSAFFSLICLGEIGRLVDLSSHQEVFNSALTRFESPFEDTRNAAAFAIGNMATGAADVFLPHIFQLIRATEKHRHLPLQALKEFIAHAPGPSLSKHADSLWDPLFDAVDGQLETSRNVAAECLGKLTLSDAGKFLPRLLARLKSPSPQIRMSCMTAVRFTLTDDTPGFDEHLAPCISEILGHIRDTDLSVRSLALSVLDSAAHNKRNLVRDVLPQLLPHLYAETSVDQSLVRFVEMGPFKHRVDDGLETRKLAYSTMLTLLETCLNKIDINEFTNRVLSGLSDEDEIKVLCYLMLIRLSHIAPTTIASRLDQSTEAFSVTINLKLKDNSVKQDHERTAELQRSALRALVALLRVSSPSTSPKFCQLVKDASNHPTLGQDFKELTKTSSSLGS</sequence>
<evidence type="ECO:0000256" key="1">
    <source>
        <dbReference type="ARBA" id="ARBA00007657"/>
    </source>
</evidence>
<keyword evidence="2" id="KW-0677">Repeat</keyword>
<evidence type="ECO:0000256" key="2">
    <source>
        <dbReference type="ARBA" id="ARBA00022737"/>
    </source>
</evidence>
<comment type="caution">
    <text evidence="7">The sequence shown here is derived from an EMBL/GenBank/DDBJ whole genome shotgun (WGS) entry which is preliminary data.</text>
</comment>
<organism evidence="7 8">
    <name type="scientific">Puccinia coronata f. sp. avenae</name>
    <dbReference type="NCBI Taxonomy" id="200324"/>
    <lineage>
        <taxon>Eukaryota</taxon>
        <taxon>Fungi</taxon>
        <taxon>Dikarya</taxon>
        <taxon>Basidiomycota</taxon>
        <taxon>Pucciniomycotina</taxon>
        <taxon>Pucciniomycetes</taxon>
        <taxon>Pucciniales</taxon>
        <taxon>Pucciniaceae</taxon>
        <taxon>Puccinia</taxon>
    </lineage>
</organism>
<dbReference type="InterPro" id="IPR016024">
    <property type="entry name" value="ARM-type_fold"/>
</dbReference>
<dbReference type="InterPro" id="IPR039852">
    <property type="entry name" value="CAND1/CAND2"/>
</dbReference>
<accession>A0A2N5T295</accession>
<evidence type="ECO:0000256" key="5">
    <source>
        <dbReference type="SAM" id="MobiDB-lite"/>
    </source>
</evidence>
<proteinExistence type="inferred from homology"/>
<protein>
    <recommendedName>
        <fullName evidence="6">TATA-binding protein interacting (TIP20) domain-containing protein</fullName>
    </recommendedName>
</protein>
<dbReference type="EMBL" id="PGCI01000711">
    <property type="protein sequence ID" value="PLW19619.1"/>
    <property type="molecule type" value="Genomic_DNA"/>
</dbReference>